<evidence type="ECO:0000256" key="1">
    <source>
        <dbReference type="SAM" id="MobiDB-lite"/>
    </source>
</evidence>
<organism evidence="2 3">
    <name type="scientific">Sistotremastrum suecicum HHB10207 ss-3</name>
    <dbReference type="NCBI Taxonomy" id="1314776"/>
    <lineage>
        <taxon>Eukaryota</taxon>
        <taxon>Fungi</taxon>
        <taxon>Dikarya</taxon>
        <taxon>Basidiomycota</taxon>
        <taxon>Agaricomycotina</taxon>
        <taxon>Agaricomycetes</taxon>
        <taxon>Sistotremastrales</taxon>
        <taxon>Sistotremastraceae</taxon>
        <taxon>Sistotremastrum</taxon>
    </lineage>
</organism>
<reference evidence="2 3" key="1">
    <citation type="journal article" date="2016" name="Mol. Biol. Evol.">
        <title>Comparative Genomics of Early-Diverging Mushroom-Forming Fungi Provides Insights into the Origins of Lignocellulose Decay Capabilities.</title>
        <authorList>
            <person name="Nagy L.G."/>
            <person name="Riley R."/>
            <person name="Tritt A."/>
            <person name="Adam C."/>
            <person name="Daum C."/>
            <person name="Floudas D."/>
            <person name="Sun H."/>
            <person name="Yadav J.S."/>
            <person name="Pangilinan J."/>
            <person name="Larsson K.H."/>
            <person name="Matsuura K."/>
            <person name="Barry K."/>
            <person name="Labutti K."/>
            <person name="Kuo R."/>
            <person name="Ohm R.A."/>
            <person name="Bhattacharya S.S."/>
            <person name="Shirouzu T."/>
            <person name="Yoshinaga Y."/>
            <person name="Martin F.M."/>
            <person name="Grigoriev I.V."/>
            <person name="Hibbett D.S."/>
        </authorList>
    </citation>
    <scope>NUCLEOTIDE SEQUENCE [LARGE SCALE GENOMIC DNA]</scope>
    <source>
        <strain evidence="2 3">HHB10207 ss-3</strain>
    </source>
</reference>
<dbReference type="AlphaFoldDB" id="A0A165XM54"/>
<sequence length="89" mass="9881">MSDPSSSEQPERPDVEPNASTTASVADHFSKLIAVVEKLNVTMEGQKTTMEKVESTLIDHGKQFEVLTRDALKSEFETNSSRKDADRIL</sequence>
<name>A0A165XM54_9AGAM</name>
<dbReference type="EMBL" id="KV428348">
    <property type="protein sequence ID" value="KZT32338.1"/>
    <property type="molecule type" value="Genomic_DNA"/>
</dbReference>
<dbReference type="Proteomes" id="UP000076798">
    <property type="component" value="Unassembled WGS sequence"/>
</dbReference>
<protein>
    <submittedName>
        <fullName evidence="2">Uncharacterized protein</fullName>
    </submittedName>
</protein>
<proteinExistence type="predicted"/>
<gene>
    <name evidence="2" type="ORF">SISSUDRAFT_1055652</name>
</gene>
<keyword evidence="3" id="KW-1185">Reference proteome</keyword>
<feature type="region of interest" description="Disordered" evidence="1">
    <location>
        <begin position="1"/>
        <end position="23"/>
    </location>
</feature>
<evidence type="ECO:0000313" key="3">
    <source>
        <dbReference type="Proteomes" id="UP000076798"/>
    </source>
</evidence>
<evidence type="ECO:0000313" key="2">
    <source>
        <dbReference type="EMBL" id="KZT32338.1"/>
    </source>
</evidence>
<accession>A0A165XM54</accession>